<accession>A0A7X0JA70</accession>
<dbReference type="EMBL" id="JACHCC010000016">
    <property type="protein sequence ID" value="MBB6502812.1"/>
    <property type="molecule type" value="Genomic_DNA"/>
</dbReference>
<keyword evidence="1" id="KW-0812">Transmembrane</keyword>
<feature type="transmembrane region" description="Helical" evidence="1">
    <location>
        <begin position="47"/>
        <end position="68"/>
    </location>
</feature>
<evidence type="ECO:0000313" key="2">
    <source>
        <dbReference type="EMBL" id="MBB6502812.1"/>
    </source>
</evidence>
<dbReference type="AlphaFoldDB" id="A0A7X0JA70"/>
<keyword evidence="2" id="KW-0808">Transferase</keyword>
<feature type="transmembrane region" description="Helical" evidence="1">
    <location>
        <begin position="80"/>
        <end position="98"/>
    </location>
</feature>
<protein>
    <submittedName>
        <fullName evidence="2">Phosphoglycerol transferase MdoB-like AlkP superfamily enzyme</fullName>
    </submittedName>
</protein>
<keyword evidence="1" id="KW-1133">Transmembrane helix</keyword>
<comment type="caution">
    <text evidence="2">The sequence shown here is derived from an EMBL/GenBank/DDBJ whole genome shotgun (WGS) entry which is preliminary data.</text>
</comment>
<name>A0A7X0JA70_9SPHI</name>
<proteinExistence type="predicted"/>
<dbReference type="GO" id="GO:0016740">
    <property type="term" value="F:transferase activity"/>
    <property type="evidence" value="ECO:0007669"/>
    <property type="project" value="UniProtKB-KW"/>
</dbReference>
<keyword evidence="1" id="KW-0472">Membrane</keyword>
<evidence type="ECO:0000313" key="3">
    <source>
        <dbReference type="Proteomes" id="UP000521017"/>
    </source>
</evidence>
<feature type="transmembrane region" description="Helical" evidence="1">
    <location>
        <begin position="110"/>
        <end position="127"/>
    </location>
</feature>
<gene>
    <name evidence="2" type="ORF">HDF25_004995</name>
</gene>
<reference evidence="2 3" key="1">
    <citation type="submission" date="2020-08" db="EMBL/GenBank/DDBJ databases">
        <title>Genomic Encyclopedia of Type Strains, Phase IV (KMG-V): Genome sequencing to study the core and pangenomes of soil and plant-associated prokaryotes.</title>
        <authorList>
            <person name="Whitman W."/>
        </authorList>
    </citation>
    <scope>NUCLEOTIDE SEQUENCE [LARGE SCALE GENOMIC DNA]</scope>
    <source>
        <strain evidence="2 3">M2T3</strain>
    </source>
</reference>
<organism evidence="2 3">
    <name type="scientific">Pedobacter cryoconitis</name>
    <dbReference type="NCBI Taxonomy" id="188932"/>
    <lineage>
        <taxon>Bacteria</taxon>
        <taxon>Pseudomonadati</taxon>
        <taxon>Bacteroidota</taxon>
        <taxon>Sphingobacteriia</taxon>
        <taxon>Sphingobacteriales</taxon>
        <taxon>Sphingobacteriaceae</taxon>
        <taxon>Pedobacter</taxon>
    </lineage>
</organism>
<feature type="transmembrane region" description="Helical" evidence="1">
    <location>
        <begin position="7"/>
        <end position="27"/>
    </location>
</feature>
<sequence length="139" mass="16315">MSIKPKYLSLIIIILIPILLGTFNYLIEVIIIPEKALIKLNYWGYYIFNYALFRLIFFVPAIWIYTLLFKKATKRNKALGFLYAIGVALFYALVVFSNDPRISLELSDKFMMSITYTLTAIIVYFIYELSHKTRMTRVS</sequence>
<dbReference type="Proteomes" id="UP000521017">
    <property type="component" value="Unassembled WGS sequence"/>
</dbReference>
<evidence type="ECO:0000256" key="1">
    <source>
        <dbReference type="SAM" id="Phobius"/>
    </source>
</evidence>